<dbReference type="GO" id="GO:0005840">
    <property type="term" value="C:ribosome"/>
    <property type="evidence" value="ECO:0007669"/>
    <property type="project" value="UniProtKB-KW"/>
</dbReference>
<dbReference type="InterPro" id="IPR011332">
    <property type="entry name" value="Ribosomal_zn-bd"/>
</dbReference>
<sequence>MSQKIVLACDICKSRNYTTNKTEQERTNRLQINKYCKTCGIHTMHVETK</sequence>
<dbReference type="GO" id="GO:0005737">
    <property type="term" value="C:cytoplasm"/>
    <property type="evidence" value="ECO:0007669"/>
    <property type="project" value="UniProtKB-ARBA"/>
</dbReference>
<dbReference type="NCBIfam" id="TIGR01023">
    <property type="entry name" value="rpmG_bact"/>
    <property type="match status" value="1"/>
</dbReference>
<evidence type="ECO:0000313" key="6">
    <source>
        <dbReference type="EMBL" id="ADU28391.1"/>
    </source>
</evidence>
<reference evidence="6 7" key="1">
    <citation type="submission" date="2010-12" db="EMBL/GenBank/DDBJ databases">
        <title>Complete sequence of Bacillus cellulosilyticus DSM 2522.</title>
        <authorList>
            <consortium name="US DOE Joint Genome Institute"/>
            <person name="Lucas S."/>
            <person name="Copeland A."/>
            <person name="Lapidus A."/>
            <person name="Cheng J.-F."/>
            <person name="Bruce D."/>
            <person name="Goodwin L."/>
            <person name="Pitluck S."/>
            <person name="Chertkov O."/>
            <person name="Detter J.C."/>
            <person name="Han C."/>
            <person name="Tapia R."/>
            <person name="Land M."/>
            <person name="Hauser L."/>
            <person name="Jeffries C."/>
            <person name="Kyrpides N."/>
            <person name="Ivanova N."/>
            <person name="Mikhailova N."/>
            <person name="Brumm P."/>
            <person name="Mead D."/>
            <person name="Woyke T."/>
        </authorList>
    </citation>
    <scope>NUCLEOTIDE SEQUENCE [LARGE SCALE GENOMIC DNA]</scope>
    <source>
        <strain evidence="7">ATCC 21833 / DSM 2522 / FERM P-1141 / JCM 9156 / N-4</strain>
    </source>
</reference>
<dbReference type="HOGENOM" id="CLU_190949_0_1_9"/>
<dbReference type="EMBL" id="CP002394">
    <property type="protein sequence ID" value="ADU28391.1"/>
    <property type="molecule type" value="Genomic_DNA"/>
</dbReference>
<dbReference type="HAMAP" id="MF_00294">
    <property type="entry name" value="Ribosomal_bL33"/>
    <property type="match status" value="1"/>
</dbReference>
<proteinExistence type="inferred from homology"/>
<evidence type="ECO:0000256" key="3">
    <source>
        <dbReference type="ARBA" id="ARBA00023274"/>
    </source>
</evidence>
<dbReference type="Proteomes" id="UP000001401">
    <property type="component" value="Chromosome"/>
</dbReference>
<dbReference type="GO" id="GO:0003735">
    <property type="term" value="F:structural constituent of ribosome"/>
    <property type="evidence" value="ECO:0007669"/>
    <property type="project" value="InterPro"/>
</dbReference>
<evidence type="ECO:0000313" key="7">
    <source>
        <dbReference type="Proteomes" id="UP000001401"/>
    </source>
</evidence>
<dbReference type="KEGG" id="bco:Bcell_0100"/>
<evidence type="ECO:0000256" key="1">
    <source>
        <dbReference type="ARBA" id="ARBA00007596"/>
    </source>
</evidence>
<dbReference type="SUPFAM" id="SSF57829">
    <property type="entry name" value="Zn-binding ribosomal proteins"/>
    <property type="match status" value="1"/>
</dbReference>
<dbReference type="Gene3D" id="2.20.28.120">
    <property type="entry name" value="Ribosomal protein L33"/>
    <property type="match status" value="1"/>
</dbReference>
<dbReference type="eggNOG" id="COG0267">
    <property type="taxonomic scope" value="Bacteria"/>
</dbReference>
<evidence type="ECO:0000256" key="5">
    <source>
        <dbReference type="HAMAP-Rule" id="MF_00294"/>
    </source>
</evidence>
<evidence type="ECO:0000256" key="4">
    <source>
        <dbReference type="ARBA" id="ARBA00035176"/>
    </source>
</evidence>
<keyword evidence="7" id="KW-1185">Reference proteome</keyword>
<dbReference type="InterPro" id="IPR038584">
    <property type="entry name" value="Ribosomal_bL33_sf"/>
</dbReference>
<keyword evidence="2 5" id="KW-0689">Ribosomal protein</keyword>
<organism evidence="6 7">
    <name type="scientific">Evansella cellulosilytica (strain ATCC 21833 / DSM 2522 / FERM P-1141 / JCM 9156 / N-4)</name>
    <name type="common">Bacillus cellulosilyticus</name>
    <dbReference type="NCBI Taxonomy" id="649639"/>
    <lineage>
        <taxon>Bacteria</taxon>
        <taxon>Bacillati</taxon>
        <taxon>Bacillota</taxon>
        <taxon>Bacilli</taxon>
        <taxon>Bacillales</taxon>
        <taxon>Bacillaceae</taxon>
        <taxon>Evansella</taxon>
    </lineage>
</organism>
<dbReference type="STRING" id="649639.Bcell_0100"/>
<dbReference type="InterPro" id="IPR001705">
    <property type="entry name" value="Ribosomal_bL33"/>
</dbReference>
<accession>E6TSH6</accession>
<dbReference type="GO" id="GO:0006412">
    <property type="term" value="P:translation"/>
    <property type="evidence" value="ECO:0007669"/>
    <property type="project" value="UniProtKB-UniRule"/>
</dbReference>
<dbReference type="NCBIfam" id="NF001764">
    <property type="entry name" value="PRK00504.1"/>
    <property type="match status" value="1"/>
</dbReference>
<evidence type="ECO:0000256" key="2">
    <source>
        <dbReference type="ARBA" id="ARBA00022980"/>
    </source>
</evidence>
<dbReference type="OrthoDB" id="9801333at2"/>
<comment type="similarity">
    <text evidence="1 5">Belongs to the bacterial ribosomal protein bL33 family.</text>
</comment>
<dbReference type="AlphaFoldDB" id="E6TSH6"/>
<dbReference type="GO" id="GO:1990904">
    <property type="term" value="C:ribonucleoprotein complex"/>
    <property type="evidence" value="ECO:0007669"/>
    <property type="project" value="UniProtKB-KW"/>
</dbReference>
<keyword evidence="3 5" id="KW-0687">Ribonucleoprotein</keyword>
<name>E6TSH6_EVAC2</name>
<protein>
    <recommendedName>
        <fullName evidence="4 5">Large ribosomal subunit protein bL33</fullName>
    </recommendedName>
</protein>
<gene>
    <name evidence="5" type="primary">rpmG</name>
    <name evidence="6" type="ordered locus">Bcell_0100</name>
</gene>
<dbReference type="Pfam" id="PF00471">
    <property type="entry name" value="Ribosomal_L33"/>
    <property type="match status" value="1"/>
</dbReference>
<dbReference type="RefSeq" id="WP_013486734.1">
    <property type="nucleotide sequence ID" value="NC_014829.1"/>
</dbReference>